<dbReference type="AlphaFoldDB" id="A0A9P4K1V6"/>
<keyword evidence="2" id="KW-1185">Reference proteome</keyword>
<dbReference type="Proteomes" id="UP000800093">
    <property type="component" value="Unassembled WGS sequence"/>
</dbReference>
<reference evidence="2" key="1">
    <citation type="journal article" date="2020" name="Stud. Mycol.">
        <title>101 Dothideomycetes genomes: A test case for predicting lifestyles and emergence of pathogens.</title>
        <authorList>
            <person name="Haridas S."/>
            <person name="Albert R."/>
            <person name="Binder M."/>
            <person name="Bloem J."/>
            <person name="LaButti K."/>
            <person name="Salamov A."/>
            <person name="Andreopoulos B."/>
            <person name="Baker S."/>
            <person name="Barry K."/>
            <person name="Bills G."/>
            <person name="Bluhm B."/>
            <person name="Cannon C."/>
            <person name="Castanera R."/>
            <person name="Culley D."/>
            <person name="Daum C."/>
            <person name="Ezra D."/>
            <person name="Gonzalez J."/>
            <person name="Henrissat B."/>
            <person name="Kuo A."/>
            <person name="Liang C."/>
            <person name="Lipzen A."/>
            <person name="Lutzoni F."/>
            <person name="Magnuson J."/>
            <person name="Mondo S."/>
            <person name="Nolan M."/>
            <person name="Ohm R."/>
            <person name="Pangilinan J."/>
            <person name="Park H.-J."/>
            <person name="Ramirez L."/>
            <person name="Alfaro M."/>
            <person name="Sun H."/>
            <person name="Tritt A."/>
            <person name="Yoshinaga Y."/>
            <person name="Zwiers L.-H."/>
            <person name="Turgeon B."/>
            <person name="Goodwin S."/>
            <person name="Spatafora J."/>
            <person name="Crous P."/>
            <person name="Grigoriev I."/>
        </authorList>
    </citation>
    <scope>NUCLEOTIDE SEQUENCE [LARGE SCALE GENOMIC DNA]</scope>
    <source>
        <strain evidence="2">CBS 304.66</strain>
    </source>
</reference>
<comment type="caution">
    <text evidence="1">The sequence shown here is derived from an EMBL/GenBank/DDBJ whole genome shotgun (WGS) entry which is preliminary data.</text>
</comment>
<dbReference type="EMBL" id="ML986695">
    <property type="protein sequence ID" value="KAF2259925.1"/>
    <property type="molecule type" value="Genomic_DNA"/>
</dbReference>
<gene>
    <name evidence="1" type="ORF">CC78DRAFT_585439</name>
</gene>
<proteinExistence type="predicted"/>
<dbReference type="OrthoDB" id="3712212at2759"/>
<protein>
    <submittedName>
        <fullName evidence="1">Uncharacterized protein</fullName>
    </submittedName>
</protein>
<evidence type="ECO:0000313" key="2">
    <source>
        <dbReference type="Proteomes" id="UP000800093"/>
    </source>
</evidence>
<accession>A0A9P4K1V6</accession>
<name>A0A9P4K1V6_9PLEO</name>
<evidence type="ECO:0000313" key="1">
    <source>
        <dbReference type="EMBL" id="KAF2259925.1"/>
    </source>
</evidence>
<sequence length="282" mass="32259">MDFSSSVFQPSTKPALSNDTMDHAKMIMACRFGWSAGPDSGGLQLTSLPAPTLATLAATSHDSKSRRFTPCRGRLYHQLLCSHRIRTDVVEDCGPNCLDPQDTISNLPFYCHACVEQQAHRIRQEREDQHNASYPPLEKMTQEQYAQWYEEHRQLEAQYLKDHRSYELGLRTTTRPSNPWSPAQTRREELEFAAKMESLSLAMMPSHNSTIDKSAIRTIRYSLPSDASEQLHWGLNSLSLDRSTCGIEYSMRHSSNNIPTLRGLSEDELWRRPRNHRQPDPA</sequence>
<organism evidence="1 2">
    <name type="scientific">Lojkania enalia</name>
    <dbReference type="NCBI Taxonomy" id="147567"/>
    <lineage>
        <taxon>Eukaryota</taxon>
        <taxon>Fungi</taxon>
        <taxon>Dikarya</taxon>
        <taxon>Ascomycota</taxon>
        <taxon>Pezizomycotina</taxon>
        <taxon>Dothideomycetes</taxon>
        <taxon>Pleosporomycetidae</taxon>
        <taxon>Pleosporales</taxon>
        <taxon>Pleosporales incertae sedis</taxon>
        <taxon>Lojkania</taxon>
    </lineage>
</organism>